<keyword evidence="1" id="KW-0678">Repressor</keyword>
<dbReference type="PANTHER" id="PTHR30204:SF69">
    <property type="entry name" value="MERR-FAMILY TRANSCRIPTIONAL REGULATOR"/>
    <property type="match status" value="1"/>
</dbReference>
<dbReference type="PROSITE" id="PS00552">
    <property type="entry name" value="HTH_MERR_1"/>
    <property type="match status" value="1"/>
</dbReference>
<dbReference type="EMBL" id="LUKE01000005">
    <property type="protein sequence ID" value="KYG62434.1"/>
    <property type="molecule type" value="Genomic_DNA"/>
</dbReference>
<keyword evidence="2" id="KW-0805">Transcription regulation</keyword>
<dbReference type="SMART" id="SM00422">
    <property type="entry name" value="HTH_MERR"/>
    <property type="match status" value="1"/>
</dbReference>
<dbReference type="Gene3D" id="1.10.1660.10">
    <property type="match status" value="1"/>
</dbReference>
<comment type="caution">
    <text evidence="7">The sequence shown here is derived from an EMBL/GenBank/DDBJ whole genome shotgun (WGS) entry which is preliminary data.</text>
</comment>
<dbReference type="Proteomes" id="UP000075320">
    <property type="component" value="Unassembled WGS sequence"/>
</dbReference>
<dbReference type="Pfam" id="PF17657">
    <property type="entry name" value="DNA_pol3_finger"/>
    <property type="match status" value="1"/>
</dbReference>
<dbReference type="InterPro" id="IPR000551">
    <property type="entry name" value="MerR-type_HTH_dom"/>
</dbReference>
<gene>
    <name evidence="7" type="ORF">AZI86_16510</name>
</gene>
<evidence type="ECO:0000259" key="6">
    <source>
        <dbReference type="PROSITE" id="PS50937"/>
    </source>
</evidence>
<evidence type="ECO:0000256" key="4">
    <source>
        <dbReference type="ARBA" id="ARBA00023163"/>
    </source>
</evidence>
<organism evidence="7 8">
    <name type="scientific">Bdellovibrio bacteriovorus</name>
    <dbReference type="NCBI Taxonomy" id="959"/>
    <lineage>
        <taxon>Bacteria</taxon>
        <taxon>Pseudomonadati</taxon>
        <taxon>Bdellovibrionota</taxon>
        <taxon>Bdellovibrionia</taxon>
        <taxon>Bdellovibrionales</taxon>
        <taxon>Pseudobdellovibrionaceae</taxon>
        <taxon>Bdellovibrio</taxon>
    </lineage>
</organism>
<feature type="domain" description="HTH merR-type" evidence="6">
    <location>
        <begin position="1"/>
        <end position="70"/>
    </location>
</feature>
<dbReference type="InterPro" id="IPR009061">
    <property type="entry name" value="DNA-bd_dom_put_sf"/>
</dbReference>
<evidence type="ECO:0000256" key="2">
    <source>
        <dbReference type="ARBA" id="ARBA00023015"/>
    </source>
</evidence>
<evidence type="ECO:0000256" key="3">
    <source>
        <dbReference type="ARBA" id="ARBA00023125"/>
    </source>
</evidence>
<keyword evidence="5" id="KW-0175">Coiled coil</keyword>
<dbReference type="Pfam" id="PF13411">
    <property type="entry name" value="MerR_1"/>
    <property type="match status" value="1"/>
</dbReference>
<sequence>MLSIGRFAQLAQVSPRTIRYYESIGLIESGSRGENNYRYYDAVLVDKVEKIRNLQGLGFSLDEIKDIIQVSPNLFVQNLRKKLEEVDTEIATLRERRSKLKDLLSVSLKVDSRESINDTERKQYMDAIHEEILTKLKEKHGIVSEKHLQYLKRDRTYATEEQQDFLRALKRCLDFAKERNLRLGPVRGGAPSSLVLHALGANPLDPTQHEGFFPERLLTQAPEVHIDVEFERGQEFVDFCKETNRVLKYGKIEAFKMPFLDIMNNVDARLGTPIDYNSYDSDSDIVLKPFRTGDLEKIFDFDISPGAMIEMLDKSLPGHAGSEALKNYVRSQKIHSFRDVINITAVWRPYSPEMIDHLNQYRAAKINPFKHECLAPELQEYLKPNFGMVLYHEDILRILTYYTGWEAERCNRLRRDLFRANKKVAKEDLADYQELCQIAPPKVVQLILDKAPTSFCLPHAVAFAGFTKASAILQTLHRDIYFEEIKKWEDKNKFKWDDIGVAWEGFSILQT</sequence>
<dbReference type="GO" id="GO:0003700">
    <property type="term" value="F:DNA-binding transcription factor activity"/>
    <property type="evidence" value="ECO:0007669"/>
    <property type="project" value="InterPro"/>
</dbReference>
<evidence type="ECO:0000256" key="1">
    <source>
        <dbReference type="ARBA" id="ARBA00022491"/>
    </source>
</evidence>
<keyword evidence="3" id="KW-0238">DNA-binding</keyword>
<evidence type="ECO:0000313" key="8">
    <source>
        <dbReference type="Proteomes" id="UP000075320"/>
    </source>
</evidence>
<dbReference type="SUPFAM" id="SSF46955">
    <property type="entry name" value="Putative DNA-binding domain"/>
    <property type="match status" value="1"/>
</dbReference>
<keyword evidence="4" id="KW-0804">Transcription</keyword>
<name>A0A150WH31_BDEBC</name>
<evidence type="ECO:0000313" key="7">
    <source>
        <dbReference type="EMBL" id="KYG62434.1"/>
    </source>
</evidence>
<keyword evidence="8" id="KW-1185">Reference proteome</keyword>
<feature type="coiled-coil region" evidence="5">
    <location>
        <begin position="76"/>
        <end position="103"/>
    </location>
</feature>
<dbReference type="AlphaFoldDB" id="A0A150WH31"/>
<accession>A0A150WH31</accession>
<dbReference type="InterPro" id="IPR047057">
    <property type="entry name" value="MerR_fam"/>
</dbReference>
<protein>
    <recommendedName>
        <fullName evidence="6">HTH merR-type domain-containing protein</fullName>
    </recommendedName>
</protein>
<dbReference type="OrthoDB" id="5297305at2"/>
<evidence type="ECO:0000256" key="5">
    <source>
        <dbReference type="SAM" id="Coils"/>
    </source>
</evidence>
<dbReference type="PRINTS" id="PR00040">
    <property type="entry name" value="HTHMERR"/>
</dbReference>
<dbReference type="PROSITE" id="PS50937">
    <property type="entry name" value="HTH_MERR_2"/>
    <property type="match status" value="1"/>
</dbReference>
<reference evidence="7 8" key="1">
    <citation type="submission" date="2016-03" db="EMBL/GenBank/DDBJ databases">
        <authorList>
            <person name="Ploux O."/>
        </authorList>
    </citation>
    <scope>NUCLEOTIDE SEQUENCE [LARGE SCALE GENOMIC DNA]</scope>
    <source>
        <strain evidence="7 8">R0</strain>
    </source>
</reference>
<dbReference type="RefSeq" id="WP_061836395.1">
    <property type="nucleotide sequence ID" value="NZ_LUKE01000005.1"/>
</dbReference>
<dbReference type="InterPro" id="IPR040982">
    <property type="entry name" value="DNA_pol3_finger"/>
</dbReference>
<dbReference type="PANTHER" id="PTHR30204">
    <property type="entry name" value="REDOX-CYCLING DRUG-SENSING TRANSCRIPTIONAL ACTIVATOR SOXR"/>
    <property type="match status" value="1"/>
</dbReference>
<proteinExistence type="predicted"/>
<dbReference type="GO" id="GO:0003677">
    <property type="term" value="F:DNA binding"/>
    <property type="evidence" value="ECO:0007669"/>
    <property type="project" value="UniProtKB-KW"/>
</dbReference>